<dbReference type="SMART" id="SM00225">
    <property type="entry name" value="BTB"/>
    <property type="match status" value="1"/>
</dbReference>
<dbReference type="SUPFAM" id="SSF54695">
    <property type="entry name" value="POZ domain"/>
    <property type="match status" value="1"/>
</dbReference>
<comment type="function">
    <text evidence="4">Probable substrate-specific adapter of an E3 ubiquitin-protein ligase complex which mediates the ubiquitination and subsequent proteasomal degradation of target proteins. May have a role in synapse differentiation and growth.</text>
</comment>
<sequence>MAAKTINKVEIIAEGNCKNSAYGSSFLDGLNKMRVEQKYCDFTLEVDGDIVKVHKVAVAIGSPYFARMLENDMEENRAGTVKLEATDLRTIKALIEYVYTGIITLTEDNVEALLSASDRFQIEWVKLECEEYVKRNLNPANCLRILKLCDTPTFTSLYDSVHNYIVDHFDDLIEVEDLLLLSFDEIEKVIKDNQLNVKSEDNVYKAMLNWVKHDANNRKVHLAELMSHITLPLLSTQFLKSQVSAEPMLTKDPRCNELLVEALFYKLTSIEEGKPLPDSSRTRKRTEHINEMFHVFLVGGYDDTSGAGHRMCKVYDISKNKLVPIAYMNEARYYNPTISLNGAVYSVGGYESKRTAECYDPVTKRWNYIASMNYGRRNCGICTHNDLIYVVAGLSASSVENYNAATDLWHLCANIPAGGSSGYTRSAVVENNIYSVVDMQSDDIKLCFRLDPREGRWDDVKEMVEESCNFDLVSYGHSLFFIANDCCKRLDVRMNKWHSMPSPQLGRYGFSAVIAADEIYMFGGRTSVLARQWITSVERFNIRTNVWTTIESMEIKHAMGGAAVVSGCFDFDEMLKVIHDSY</sequence>
<gene>
    <name evidence="7" type="primary">LOC119640046</name>
</gene>
<evidence type="ECO:0000313" key="7">
    <source>
        <dbReference type="RefSeq" id="XP_037893749.1"/>
    </source>
</evidence>
<dbReference type="Gene3D" id="3.30.710.10">
    <property type="entry name" value="Potassium Channel Kv1.1, Chain A"/>
    <property type="match status" value="1"/>
</dbReference>
<dbReference type="InterPro" id="IPR015915">
    <property type="entry name" value="Kelch-typ_b-propeller"/>
</dbReference>
<reference evidence="7" key="1">
    <citation type="submission" date="2025-08" db="UniProtKB">
        <authorList>
            <consortium name="RefSeq"/>
        </authorList>
    </citation>
    <scope>IDENTIFICATION</scope>
    <source>
        <tissue evidence="7">Whole body pupa</tissue>
    </source>
</reference>
<proteinExistence type="predicted"/>
<evidence type="ECO:0000256" key="1">
    <source>
        <dbReference type="ARBA" id="ARBA00013699"/>
    </source>
</evidence>
<dbReference type="FunFam" id="1.25.40.420:FF:000001">
    <property type="entry name" value="Kelch-like family member 12"/>
    <property type="match status" value="1"/>
</dbReference>
<dbReference type="RefSeq" id="XP_037893749.1">
    <property type="nucleotide sequence ID" value="XM_038037821.1"/>
</dbReference>
<keyword evidence="6" id="KW-1185">Reference proteome</keyword>
<dbReference type="GeneID" id="119640046"/>
<dbReference type="AlphaFoldDB" id="A0A9C6DYQ9"/>
<dbReference type="PANTHER" id="PTHR45632">
    <property type="entry name" value="LD33804P"/>
    <property type="match status" value="1"/>
</dbReference>
<dbReference type="InterPro" id="IPR006652">
    <property type="entry name" value="Kelch_1"/>
</dbReference>
<evidence type="ECO:0000259" key="5">
    <source>
        <dbReference type="PROSITE" id="PS50097"/>
    </source>
</evidence>
<dbReference type="PIRSF" id="PIRSF037037">
    <property type="entry name" value="Kelch-like_protein_gigaxonin"/>
    <property type="match status" value="1"/>
</dbReference>
<dbReference type="Gene3D" id="1.25.40.420">
    <property type="match status" value="1"/>
</dbReference>
<dbReference type="GO" id="GO:0003779">
    <property type="term" value="F:actin binding"/>
    <property type="evidence" value="ECO:0007669"/>
    <property type="project" value="UniProtKB-KW"/>
</dbReference>
<evidence type="ECO:0000313" key="6">
    <source>
        <dbReference type="Proteomes" id="UP000092443"/>
    </source>
</evidence>
<evidence type="ECO:0000256" key="2">
    <source>
        <dbReference type="ARBA" id="ARBA00022441"/>
    </source>
</evidence>
<organism evidence="6 7">
    <name type="scientific">Glossina fuscipes</name>
    <dbReference type="NCBI Taxonomy" id="7396"/>
    <lineage>
        <taxon>Eukaryota</taxon>
        <taxon>Metazoa</taxon>
        <taxon>Ecdysozoa</taxon>
        <taxon>Arthropoda</taxon>
        <taxon>Hexapoda</taxon>
        <taxon>Insecta</taxon>
        <taxon>Pterygota</taxon>
        <taxon>Neoptera</taxon>
        <taxon>Endopterygota</taxon>
        <taxon>Diptera</taxon>
        <taxon>Brachycera</taxon>
        <taxon>Muscomorpha</taxon>
        <taxon>Hippoboscoidea</taxon>
        <taxon>Glossinidae</taxon>
        <taxon>Glossina</taxon>
    </lineage>
</organism>
<protein>
    <recommendedName>
        <fullName evidence="1">Kelch-like protein diablo</fullName>
    </recommendedName>
</protein>
<dbReference type="SUPFAM" id="SSF117281">
    <property type="entry name" value="Kelch motif"/>
    <property type="match status" value="1"/>
</dbReference>
<name>A0A9C6DYQ9_9MUSC</name>
<dbReference type="Pfam" id="PF00651">
    <property type="entry name" value="BTB"/>
    <property type="match status" value="1"/>
</dbReference>
<keyword evidence="2" id="KW-0880">Kelch repeat</keyword>
<accession>A0A9C6DYQ9</accession>
<dbReference type="InterPro" id="IPR011705">
    <property type="entry name" value="BACK"/>
</dbReference>
<feature type="domain" description="BTB" evidence="5">
    <location>
        <begin position="40"/>
        <end position="107"/>
    </location>
</feature>
<dbReference type="Gene3D" id="2.120.10.80">
    <property type="entry name" value="Kelch-type beta propeller"/>
    <property type="match status" value="2"/>
</dbReference>
<dbReference type="SMART" id="SM00875">
    <property type="entry name" value="BACK"/>
    <property type="match status" value="1"/>
</dbReference>
<dbReference type="KEGG" id="gfs:119640046"/>
<dbReference type="PROSITE" id="PS50097">
    <property type="entry name" value="BTB"/>
    <property type="match status" value="1"/>
</dbReference>
<evidence type="ECO:0000256" key="4">
    <source>
        <dbReference type="ARBA" id="ARBA00043912"/>
    </source>
</evidence>
<dbReference type="Pfam" id="PF07707">
    <property type="entry name" value="BACK"/>
    <property type="match status" value="1"/>
</dbReference>
<dbReference type="InterPro" id="IPR017096">
    <property type="entry name" value="BTB-kelch_protein"/>
</dbReference>
<dbReference type="Pfam" id="PF01344">
    <property type="entry name" value="Kelch_1"/>
    <property type="match status" value="3"/>
</dbReference>
<evidence type="ECO:0000256" key="3">
    <source>
        <dbReference type="ARBA" id="ARBA00022737"/>
    </source>
</evidence>
<dbReference type="Proteomes" id="UP000092443">
    <property type="component" value="Unplaced"/>
</dbReference>
<keyword evidence="3" id="KW-0677">Repeat</keyword>
<dbReference type="InterPro" id="IPR000210">
    <property type="entry name" value="BTB/POZ_dom"/>
</dbReference>
<dbReference type="SMART" id="SM00612">
    <property type="entry name" value="Kelch"/>
    <property type="match status" value="4"/>
</dbReference>
<dbReference type="InterPro" id="IPR011333">
    <property type="entry name" value="SKP1/BTB/POZ_sf"/>
</dbReference>
<dbReference type="PANTHER" id="PTHR45632:SF30">
    <property type="entry name" value="BTB DOMAIN-CONTAINING PROTEIN"/>
    <property type="match status" value="1"/>
</dbReference>